<dbReference type="InterPro" id="IPR007663">
    <property type="entry name" value="Baculo_p74"/>
</dbReference>
<name>B2YG16_MHVB</name>
<keyword evidence="1" id="KW-1133">Transmembrane helix</keyword>
<organismHost>
    <name type="scientific">Musca domestica</name>
    <name type="common">House fly</name>
    <dbReference type="NCBI Taxonomy" id="7370"/>
</organismHost>
<dbReference type="GeneID" id="6295419"/>
<dbReference type="EMBL" id="EU522111">
    <property type="protein sequence ID" value="ACD03498.1"/>
    <property type="molecule type" value="Genomic_DNA"/>
</dbReference>
<proteinExistence type="predicted"/>
<reference evidence="2 3" key="1">
    <citation type="journal article" date="2008" name="Virology">
        <title>Sequence analysis of a non-classified, non-occluded DNA virus that causes salivary gland hypertrophy of Musca domestica, MdSGHV.</title>
        <authorList>
            <person name="Garcia-Maruniak A."/>
            <person name="Maruniak J.E."/>
            <person name="Farmerie W."/>
            <person name="Boucias D.G."/>
        </authorList>
    </citation>
    <scope>NUCLEOTIDE SEQUENCE [LARGE SCALE GENOMIC DNA]</scope>
    <source>
        <strain evidence="3">Isolate Musca domestica/United States/Boucias/-</strain>
    </source>
</reference>
<dbReference type="OrthoDB" id="20332at10239"/>
<evidence type="ECO:0000313" key="3">
    <source>
        <dbReference type="Proteomes" id="UP000011274"/>
    </source>
</evidence>
<dbReference type="RefSeq" id="YP_001883367.1">
    <property type="nucleotide sequence ID" value="NC_010671.1"/>
</dbReference>
<gene>
    <name evidence="2" type="primary">p74</name>
    <name evidence="2" type="ORF">MdSGHV039</name>
</gene>
<evidence type="ECO:0000256" key="1">
    <source>
        <dbReference type="SAM" id="Phobius"/>
    </source>
</evidence>
<evidence type="ECO:0000313" key="2">
    <source>
        <dbReference type="EMBL" id="ACD03498.1"/>
    </source>
</evidence>
<protein>
    <submittedName>
        <fullName evidence="2">p74</fullName>
    </submittedName>
</protein>
<organism evidence="2 3">
    <name type="scientific">Musca hytrovirus</name>
    <name type="common">isolate Musca domestica/United States/Boucias/-</name>
    <name type="synonym">MHV</name>
    <dbReference type="NCBI Taxonomy" id="523909"/>
    <lineage>
        <taxon>Viruses</taxon>
        <taxon>Viruses incertae sedis</taxon>
        <taxon>Naldaviricetes</taxon>
        <taxon>Lefavirales</taxon>
        <taxon>Hytrosaviridae</taxon>
        <taxon>Muscavirus</taxon>
        <taxon>Muscavirus musdomesticae</taxon>
    </lineage>
</organism>
<accession>B2YG16</accession>
<keyword evidence="1" id="KW-0472">Membrane</keyword>
<sequence>MSRRFNPPTQLDYSYADLYKYERYKIQQYNYFLCYRPEIMSHTYIEISYNGDLPNDNLPWYRKIRFVVRSRKKFCSQTSCQINYPRGKMCQSDDKPRIFKTGDHDLEACQFSCYHLYEMTKTPSETKSDEKDDDYMRAPFLIYSYGQCACTIHSNGFFTLGADDYARTDTHPKPRIDTIGTGFHYVDSGNFFDREDFSPEDNQPYRDTEGNESFRFQVNKYYCDDFQLKFDGQKCYESVGEKIFGFLVSSTLYKACQYGVRYAATGVSNTDVQKLDLPPPRFHVHHETYDSWKNDIDPDAFFIDPNVSLLDLGFKDETMKHCIFTTQYGYPGRLVEPKATGKNLTGNIVDYEALNRGRLYQFRYDVNSGRRLIDEYEIYDIYKYIRSNPTNTPDDRDYMQARQNLAEILHGIISNLGEVGGMMALGYLIDKGVQYSTNLIKLSTEYLEGKITPTLLHIVERELASKALNPAIQMFSKAIASVARISGGLIKTMDVFTTVAGILDLIDVGADFFNMGSVMDTGTVHQYSQMDIDVLRRSYGYGTVEYSPVTFMLTCEMLKLYEKWSEIPLATKRLRNEHTKYKYMIPAEAVTRYHEDDNNSYEWVSEYVFSLRTNSNGLDINWSEEQSLPDDVAQQYTRIDKNLYYQGIDEYATYTQSFRKRVQFSRYVLVAVIIIFVIIAFVYIQVAVPAIFIAAMSTFYLVFSYFQ</sequence>
<keyword evidence="1" id="KW-0812">Transmembrane</keyword>
<feature type="transmembrane region" description="Helical" evidence="1">
    <location>
        <begin position="667"/>
        <end position="684"/>
    </location>
</feature>
<keyword evidence="3" id="KW-1185">Reference proteome</keyword>
<dbReference type="GO" id="GO:0019058">
    <property type="term" value="P:viral life cycle"/>
    <property type="evidence" value="ECO:0007669"/>
    <property type="project" value="InterPro"/>
</dbReference>
<dbReference type="Proteomes" id="UP000011274">
    <property type="component" value="Segment"/>
</dbReference>
<dbReference type="KEGG" id="vg:6295419"/>
<dbReference type="Pfam" id="PF04583">
    <property type="entry name" value="Baculo_p74"/>
    <property type="match status" value="1"/>
</dbReference>